<dbReference type="Pfam" id="PF13966">
    <property type="entry name" value="zf-RVT"/>
    <property type="match status" value="1"/>
</dbReference>
<feature type="domain" description="Reverse transcriptase zinc-binding" evidence="4">
    <location>
        <begin position="1001"/>
        <end position="1085"/>
    </location>
</feature>
<feature type="region of interest" description="Disordered" evidence="1">
    <location>
        <begin position="299"/>
        <end position="327"/>
    </location>
</feature>
<evidence type="ECO:0000256" key="1">
    <source>
        <dbReference type="SAM" id="MobiDB-lite"/>
    </source>
</evidence>
<evidence type="ECO:0000313" key="5">
    <source>
        <dbReference type="EMBL" id="CAE01714.2"/>
    </source>
</evidence>
<sequence>MPAAAVAAAGLTAPAVVAPDSPVAAMAVSSSPTAVAASSSPAASPVDIVAASSSPAAAVAAFGSPAVVVASNSPAVGSLAAVVSPVCATSPVAACHPPTASSLLSGPSGGGPAFPASPLCSRRSPLLADGIAASYAEPTGLFFDELDALAMEFGPAVPSPPRVSPVPPSASGAGTSLLRTACTPPTGGEWLRPESPLPQQAPTLVVDVPDGVLYDVPMVVLDLDGRPLAHSLPSSVADNAALHAFLTSCSRPLPPALLPPPLPLPPLTAKAVEVVPKHSERIAAKMALEALEGPIHAVSRAPAQPDVEARPSSGEGPSHGRGGRGLQRPLLQATFPGAHHRALLALLQLLAPGQGCGGVGRVWLIGFFSSALGVVPLNGIVQRERFGVERARSELARPPGCCLDFDYSFLPAVGRSGGVLLAWRTTVWSVSDVHHADFSLTALVRHSSNVAPWWLSIVYGPQEEPDKLRFLDELRSLRSSCTGPWAVVGNFNLILEAQDKNNLNLNRRMMGHFRRLVDELELRELPPHGRRFTWSNERESPTLVKLDRVLFSADWEELFPSCLLQAASSIASDHCALLLHTCVTSPKAHCFRFEAFWPKFDGFLQVVQDAWHPPANLPPLAALAWCFSTMAKHLQRWSDRHIGSEGDANTKFFHLHARARRQKNFITRLRDGDQLAVSHDALQEFASSHFCAILGTSVERELALDLHSLGLRLAQLEGLDCPFTEDEVWAVIKSLPSDKAPGPDGFTGRFYKSCWPVIKVEILAALNSLFLTNGQGFASLNDALISLLPKKDEAVDVKDFRPISLIHSFGKLFSKILASHLSPRLDELVAPNQSAFIKGRSLHDNFRYVQLAARALHAKRVPQLLLKVDIAKAFDTRSGHPYWSDLKAPVERSVSDMFAASTFSILGDGQSTLFWTDRWIDGRSIASIAPDLLHAVPPRFRGSCTVAAGLANNSWVGDIRGALTVPVISQFLLVWDAVLHTQLSPGAEDHLVWRWTGDQCYSARSAYQAFFLGQHSFACANLLWHVKGPAKCKFFLWFAFQQRCWTADLLQKRGIDSHSAGPFCAQELETANHILIDCVFTRQVWLRVLSPPGWAALSPPRGSWLQDWWSSSRVCLPEHLHSGFDSLVLLVSWQLWKERNSKVFDSALASVVVVLESIRSEGQLWSLASVTFFGISWECSVVLPPPAVWSCVFNRRSSS</sequence>
<evidence type="ECO:0000259" key="2">
    <source>
        <dbReference type="Pfam" id="PF00078"/>
    </source>
</evidence>
<organism evidence="5 6">
    <name type="scientific">Oryza sativa subsp. japonica</name>
    <name type="common">Rice</name>
    <dbReference type="NCBI Taxonomy" id="39947"/>
    <lineage>
        <taxon>Eukaryota</taxon>
        <taxon>Viridiplantae</taxon>
        <taxon>Streptophyta</taxon>
        <taxon>Embryophyta</taxon>
        <taxon>Tracheophyta</taxon>
        <taxon>Spermatophyta</taxon>
        <taxon>Magnoliopsida</taxon>
        <taxon>Liliopsida</taxon>
        <taxon>Poales</taxon>
        <taxon>Poaceae</taxon>
        <taxon>BOP clade</taxon>
        <taxon>Oryzoideae</taxon>
        <taxon>Oryzeae</taxon>
        <taxon>Oryzinae</taxon>
        <taxon>Oryza</taxon>
        <taxon>Oryza sativa</taxon>
    </lineage>
</organism>
<dbReference type="InterPro" id="IPR005135">
    <property type="entry name" value="Endo/exonuclease/phosphatase"/>
</dbReference>
<dbReference type="AlphaFoldDB" id="Q7XT18"/>
<dbReference type="GO" id="GO:0003824">
    <property type="term" value="F:catalytic activity"/>
    <property type="evidence" value="ECO:0007669"/>
    <property type="project" value="InterPro"/>
</dbReference>
<dbReference type="Pfam" id="PF00078">
    <property type="entry name" value="RVT_1"/>
    <property type="match status" value="1"/>
</dbReference>
<dbReference type="InterPro" id="IPR000477">
    <property type="entry name" value="RT_dom"/>
</dbReference>
<feature type="domain" description="Reverse transcriptase" evidence="2">
    <location>
        <begin position="789"/>
        <end position="876"/>
    </location>
</feature>
<dbReference type="InterPro" id="IPR026960">
    <property type="entry name" value="RVT-Znf"/>
</dbReference>
<reference evidence="6" key="2">
    <citation type="journal article" date="2008" name="Nucleic Acids Res.">
        <title>The rice annotation project database (RAP-DB): 2008 update.</title>
        <authorList>
            <consortium name="The rice annotation project (RAP)"/>
        </authorList>
    </citation>
    <scope>GENOME REANNOTATION</scope>
    <source>
        <strain evidence="6">cv. Nipponbare</strain>
    </source>
</reference>
<reference evidence="6" key="1">
    <citation type="journal article" date="2005" name="Nature">
        <title>The map-based sequence of the rice genome.</title>
        <authorList>
            <consortium name="International rice genome sequencing project (IRGSP)"/>
            <person name="Matsumoto T."/>
            <person name="Wu J."/>
            <person name="Kanamori H."/>
            <person name="Katayose Y."/>
            <person name="Fujisawa M."/>
            <person name="Namiki N."/>
            <person name="Mizuno H."/>
            <person name="Yamamoto K."/>
            <person name="Antonio B.A."/>
            <person name="Baba T."/>
            <person name="Sakata K."/>
            <person name="Nagamura Y."/>
            <person name="Aoki H."/>
            <person name="Arikawa K."/>
            <person name="Arita K."/>
            <person name="Bito T."/>
            <person name="Chiden Y."/>
            <person name="Fujitsuka N."/>
            <person name="Fukunaka R."/>
            <person name="Hamada M."/>
            <person name="Harada C."/>
            <person name="Hayashi A."/>
            <person name="Hijishita S."/>
            <person name="Honda M."/>
            <person name="Hosokawa S."/>
            <person name="Ichikawa Y."/>
            <person name="Idonuma A."/>
            <person name="Iijima M."/>
            <person name="Ikeda M."/>
            <person name="Ikeno M."/>
            <person name="Ito K."/>
            <person name="Ito S."/>
            <person name="Ito T."/>
            <person name="Ito Y."/>
            <person name="Ito Y."/>
            <person name="Iwabuchi A."/>
            <person name="Kamiya K."/>
            <person name="Karasawa W."/>
            <person name="Kurita K."/>
            <person name="Katagiri S."/>
            <person name="Kikuta A."/>
            <person name="Kobayashi H."/>
            <person name="Kobayashi N."/>
            <person name="Machita K."/>
            <person name="Maehara T."/>
            <person name="Masukawa M."/>
            <person name="Mizubayashi T."/>
            <person name="Mukai Y."/>
            <person name="Nagasaki H."/>
            <person name="Nagata Y."/>
            <person name="Naito S."/>
            <person name="Nakashima M."/>
            <person name="Nakama Y."/>
            <person name="Nakamichi Y."/>
            <person name="Nakamura M."/>
            <person name="Meguro A."/>
            <person name="Negishi M."/>
            <person name="Ohta I."/>
            <person name="Ohta T."/>
            <person name="Okamoto M."/>
            <person name="Ono N."/>
            <person name="Saji S."/>
            <person name="Sakaguchi M."/>
            <person name="Sakai K."/>
            <person name="Shibata M."/>
            <person name="Shimokawa T."/>
            <person name="Song J."/>
            <person name="Takazaki Y."/>
            <person name="Terasawa K."/>
            <person name="Tsugane M."/>
            <person name="Tsuji K."/>
            <person name="Ueda S."/>
            <person name="Waki K."/>
            <person name="Yamagata H."/>
            <person name="Yamamoto M."/>
            <person name="Yamamoto S."/>
            <person name="Yamane H."/>
            <person name="Yoshiki S."/>
            <person name="Yoshihara R."/>
            <person name="Yukawa K."/>
            <person name="Zhong H."/>
            <person name="Yano M."/>
            <person name="Yuan Q."/>
            <person name="Ouyang S."/>
            <person name="Liu J."/>
            <person name="Jones K.M."/>
            <person name="Gansberger K."/>
            <person name="Moffat K."/>
            <person name="Hill J."/>
            <person name="Bera J."/>
            <person name="Fadrosh D."/>
            <person name="Jin S."/>
            <person name="Johri S."/>
            <person name="Kim M."/>
            <person name="Overton L."/>
            <person name="Reardon M."/>
            <person name="Tsitrin T."/>
            <person name="Vuong H."/>
            <person name="Weaver B."/>
            <person name="Ciecko A."/>
            <person name="Tallon L."/>
            <person name="Jackson J."/>
            <person name="Pai G."/>
            <person name="Aken S.V."/>
            <person name="Utterback T."/>
            <person name="Reidmuller S."/>
            <person name="Feldblyum T."/>
            <person name="Hsiao J."/>
            <person name="Zismann V."/>
            <person name="Iobst S."/>
            <person name="de Vazeille A.R."/>
            <person name="Buell C.R."/>
            <person name="Ying K."/>
            <person name="Li Y."/>
            <person name="Lu T."/>
            <person name="Huang Y."/>
            <person name="Zhao Q."/>
            <person name="Feng Q."/>
            <person name="Zhang L."/>
            <person name="Zhu J."/>
            <person name="Weng Q."/>
            <person name="Mu J."/>
            <person name="Lu Y."/>
            <person name="Fan D."/>
            <person name="Liu Y."/>
            <person name="Guan J."/>
            <person name="Zhang Y."/>
            <person name="Yu S."/>
            <person name="Liu X."/>
            <person name="Zhang Y."/>
            <person name="Hong G."/>
            <person name="Han B."/>
            <person name="Choisne N."/>
            <person name="Demange N."/>
            <person name="Orjeda G."/>
            <person name="Samain S."/>
            <person name="Cattolico L."/>
            <person name="Pelletier E."/>
            <person name="Couloux A."/>
            <person name="Segurens B."/>
            <person name="Wincker P."/>
            <person name="D'Hont A."/>
            <person name="Scarpelli C."/>
            <person name="Weissenbach J."/>
            <person name="Salanoubat M."/>
            <person name="Quetier F."/>
            <person name="Yu Y."/>
            <person name="Kim H.R."/>
            <person name="Rambo T."/>
            <person name="Currie J."/>
            <person name="Collura K."/>
            <person name="Luo M."/>
            <person name="Yang T."/>
            <person name="Ammiraju J.S.S."/>
            <person name="Engler F."/>
            <person name="Soderlund C."/>
            <person name="Wing R.A."/>
            <person name="Palmer L.E."/>
            <person name="de la Bastide M."/>
            <person name="Spiegel L."/>
            <person name="Nascimento L."/>
            <person name="Zutavern T."/>
            <person name="O'Shaughnessy A."/>
            <person name="Dike S."/>
            <person name="Dedhia N."/>
            <person name="Preston R."/>
            <person name="Balija V."/>
            <person name="McCombie W.R."/>
            <person name="Chow T."/>
            <person name="Chen H."/>
            <person name="Chung M."/>
            <person name="Chen C."/>
            <person name="Shaw J."/>
            <person name="Wu H."/>
            <person name="Hsiao K."/>
            <person name="Chao Y."/>
            <person name="Chu M."/>
            <person name="Cheng C."/>
            <person name="Hour A."/>
            <person name="Lee P."/>
            <person name="Lin S."/>
            <person name="Lin Y."/>
            <person name="Liou J."/>
            <person name="Liu S."/>
            <person name="Hsing Y."/>
            <person name="Raghuvanshi S."/>
            <person name="Mohanty A."/>
            <person name="Bharti A.K."/>
            <person name="Gaur A."/>
            <person name="Gupta V."/>
            <person name="Kumar D."/>
            <person name="Ravi V."/>
            <person name="Vij S."/>
            <person name="Kapur A."/>
            <person name="Khurana P."/>
            <person name="Khurana P."/>
            <person name="Khurana J.P."/>
            <person name="Tyagi A.K."/>
            <person name="Gaikwad K."/>
            <person name="Singh A."/>
            <person name="Dalal V."/>
            <person name="Srivastava S."/>
            <person name="Dixit A."/>
            <person name="Pal A.K."/>
            <person name="Ghazi I.A."/>
            <person name="Yadav M."/>
            <person name="Pandit A."/>
            <person name="Bhargava A."/>
            <person name="Sureshbabu K."/>
            <person name="Batra K."/>
            <person name="Sharma T.R."/>
            <person name="Mohapatra T."/>
            <person name="Singh N.K."/>
            <person name="Messing J."/>
            <person name="Nelson A.B."/>
            <person name="Fuks G."/>
            <person name="Kavchok S."/>
            <person name="Keizer G."/>
            <person name="Linton E."/>
            <person name="Llaca V."/>
            <person name="Song R."/>
            <person name="Tanyolac B."/>
            <person name="Young S."/>
            <person name="Ho-Il K."/>
            <person name="Hahn J.H."/>
            <person name="Sangsakoo G."/>
            <person name="Vanavichit A."/>
            <person name="de Mattos Luiz.A.T."/>
            <person name="Zimmer P.D."/>
            <person name="Malone G."/>
            <person name="Dellagostin O."/>
            <person name="de Oliveira A.C."/>
            <person name="Bevan M."/>
            <person name="Bancroft I."/>
            <person name="Minx P."/>
            <person name="Cordum H."/>
            <person name="Wilson R."/>
            <person name="Cheng Z."/>
            <person name="Jin W."/>
            <person name="Jiang J."/>
            <person name="Leong S.A."/>
            <person name="Iwama H."/>
            <person name="Gojobori T."/>
            <person name="Itoh T."/>
            <person name="Niimura Y."/>
            <person name="Fujii Y."/>
            <person name="Habara T."/>
            <person name="Sakai H."/>
            <person name="Sato Y."/>
            <person name="Wilson G."/>
            <person name="Kumar K."/>
            <person name="McCouch S."/>
            <person name="Juretic N."/>
            <person name="Hoen D."/>
            <person name="Wright S."/>
            <person name="Bruskiewich R."/>
            <person name="Bureau T."/>
            <person name="Miyao A."/>
            <person name="Hirochika H."/>
            <person name="Nishikawa T."/>
            <person name="Kadowaki K."/>
            <person name="Sugiura M."/>
            <person name="Burr B."/>
            <person name="Sasaki T."/>
        </authorList>
    </citation>
    <scope>NUCLEOTIDE SEQUENCE [LARGE SCALE GENOMIC DNA]</scope>
    <source>
        <strain evidence="6">cv. Nipponbare</strain>
    </source>
</reference>
<dbReference type="InterPro" id="IPR043502">
    <property type="entry name" value="DNA/RNA_pol_sf"/>
</dbReference>
<dbReference type="InterPro" id="IPR036691">
    <property type="entry name" value="Endo/exonu/phosph_ase_sf"/>
</dbReference>
<evidence type="ECO:0000259" key="4">
    <source>
        <dbReference type="Pfam" id="PF13966"/>
    </source>
</evidence>
<protein>
    <submittedName>
        <fullName evidence="5">OSJNBb0050O03.4 protein</fullName>
    </submittedName>
</protein>
<dbReference type="Proteomes" id="UP000000763">
    <property type="component" value="Chromosome 4"/>
</dbReference>
<dbReference type="SUPFAM" id="SSF56219">
    <property type="entry name" value="DNase I-like"/>
    <property type="match status" value="1"/>
</dbReference>
<dbReference type="PANTHER" id="PTHR19446">
    <property type="entry name" value="REVERSE TRANSCRIPTASES"/>
    <property type="match status" value="1"/>
</dbReference>
<accession>Q7XT18</accession>
<evidence type="ECO:0000313" key="6">
    <source>
        <dbReference type="Proteomes" id="UP000000763"/>
    </source>
</evidence>
<proteinExistence type="predicted"/>
<dbReference type="SUPFAM" id="SSF56672">
    <property type="entry name" value="DNA/RNA polymerases"/>
    <property type="match status" value="1"/>
</dbReference>
<name>Q7XT18_ORYSJ</name>
<dbReference type="Gene3D" id="3.60.10.10">
    <property type="entry name" value="Endonuclease/exonuclease/phosphatase"/>
    <property type="match status" value="1"/>
</dbReference>
<dbReference type="EMBL" id="AL606631">
    <property type="protein sequence ID" value="CAE01714.2"/>
    <property type="molecule type" value="Genomic_DNA"/>
</dbReference>
<feature type="domain" description="Endonuclease/exonuclease/phosphatase" evidence="3">
    <location>
        <begin position="405"/>
        <end position="574"/>
    </location>
</feature>
<dbReference type="Pfam" id="PF03372">
    <property type="entry name" value="Exo_endo_phos"/>
    <property type="match status" value="1"/>
</dbReference>
<gene>
    <name evidence="5" type="primary">OSJNBb0050O03.4</name>
</gene>
<evidence type="ECO:0000259" key="3">
    <source>
        <dbReference type="Pfam" id="PF03372"/>
    </source>
</evidence>